<keyword evidence="1" id="KW-0812">Transmembrane</keyword>
<feature type="transmembrane region" description="Helical" evidence="1">
    <location>
        <begin position="103"/>
        <end position="120"/>
    </location>
</feature>
<sequence>MDSFGVVAFPKYTAARNDRSSHSEHEKVFKKRIEEGEAKSLPSSSAKHLLNRWSATRKRNDLFFSGGFVVKMPIWGVGLTPWLRTKVVDPLTQIIGRGAEPKQLAFSTALGVTLGVFPICGKNQSMLIGRRSWFKVVLICIHSYMRFLNSDSYHLRFLLSSLVVPFVRLGEVISGGPHFPLTSDALKKVVTGEATRDVLISVLHAVSQPHTLCSLYTINNKDYVSTNTTLLQLLGWVVAAPFILGALYAVFIPCFKFLIHRFNAAPESPKKQRAI</sequence>
<proteinExistence type="predicted"/>
<protein>
    <recommendedName>
        <fullName evidence="3">DUF2062 domain-containing protein</fullName>
    </recommendedName>
</protein>
<dbReference type="PANTHER" id="PTHR35102">
    <property type="entry name" value="E3 UBIQUITIN-PROTEIN LIGASE"/>
    <property type="match status" value="1"/>
</dbReference>
<reference evidence="2" key="1">
    <citation type="journal article" date="2018" name="Data Brief">
        <title>Genome sequence data from 17 accessions of Ensete ventricosum, a staple food crop for millions in Ethiopia.</title>
        <authorList>
            <person name="Yemataw Z."/>
            <person name="Muzemil S."/>
            <person name="Ambachew D."/>
            <person name="Tripathi L."/>
            <person name="Tesfaye K."/>
            <person name="Chala A."/>
            <person name="Farbos A."/>
            <person name="O'Neill P."/>
            <person name="Moore K."/>
            <person name="Grant M."/>
            <person name="Studholme D.J."/>
        </authorList>
    </citation>
    <scope>NUCLEOTIDE SEQUENCE [LARGE SCALE GENOMIC DNA]</scope>
    <source>
        <tissue evidence="2">Leaf</tissue>
    </source>
</reference>
<accession>A0A445M9T0</accession>
<evidence type="ECO:0000256" key="1">
    <source>
        <dbReference type="SAM" id="Phobius"/>
    </source>
</evidence>
<dbReference type="Proteomes" id="UP000290560">
    <property type="component" value="Unassembled WGS sequence"/>
</dbReference>
<evidence type="ECO:0000313" key="2">
    <source>
        <dbReference type="EMBL" id="RZR71001.1"/>
    </source>
</evidence>
<keyword evidence="1" id="KW-0472">Membrane</keyword>
<gene>
    <name evidence="2" type="ORF">BHM03_00002861</name>
</gene>
<feature type="transmembrane region" description="Helical" evidence="1">
    <location>
        <begin position="233"/>
        <end position="255"/>
    </location>
</feature>
<name>A0A445M9T0_ENSVE</name>
<dbReference type="PANTHER" id="PTHR35102:SF1">
    <property type="entry name" value="E3 UBIQUITIN-PROTEIN LIGASE"/>
    <property type="match status" value="1"/>
</dbReference>
<evidence type="ECO:0008006" key="3">
    <source>
        <dbReference type="Google" id="ProtNLM"/>
    </source>
</evidence>
<keyword evidence="1" id="KW-1133">Transmembrane helix</keyword>
<dbReference type="AlphaFoldDB" id="A0A445M9T0"/>
<dbReference type="EMBL" id="KV875480">
    <property type="protein sequence ID" value="RZR71001.1"/>
    <property type="molecule type" value="Genomic_DNA"/>
</dbReference>
<feature type="transmembrane region" description="Helical" evidence="1">
    <location>
        <begin position="62"/>
        <end position="83"/>
    </location>
</feature>
<organism evidence="2">
    <name type="scientific">Ensete ventricosum</name>
    <name type="common">Abyssinian banana</name>
    <name type="synonym">Musa ensete</name>
    <dbReference type="NCBI Taxonomy" id="4639"/>
    <lineage>
        <taxon>Eukaryota</taxon>
        <taxon>Viridiplantae</taxon>
        <taxon>Streptophyta</taxon>
        <taxon>Embryophyta</taxon>
        <taxon>Tracheophyta</taxon>
        <taxon>Spermatophyta</taxon>
        <taxon>Magnoliopsida</taxon>
        <taxon>Liliopsida</taxon>
        <taxon>Zingiberales</taxon>
        <taxon>Musaceae</taxon>
        <taxon>Ensete</taxon>
    </lineage>
</organism>